<evidence type="ECO:0000313" key="1">
    <source>
        <dbReference type="EMBL" id="CDW81454.1"/>
    </source>
</evidence>
<dbReference type="AlphaFoldDB" id="A0A078AGV8"/>
<gene>
    <name evidence="1" type="primary">Contig1266.g1390</name>
    <name evidence="1" type="ORF">STYLEM_10471</name>
</gene>
<dbReference type="Gene3D" id="3.30.530.20">
    <property type="match status" value="1"/>
</dbReference>
<keyword evidence="1" id="KW-0808">Transferase</keyword>
<dbReference type="GO" id="GO:0016301">
    <property type="term" value="F:kinase activity"/>
    <property type="evidence" value="ECO:0007669"/>
    <property type="project" value="UniProtKB-KW"/>
</dbReference>
<evidence type="ECO:0000313" key="2">
    <source>
        <dbReference type="Proteomes" id="UP000039865"/>
    </source>
</evidence>
<dbReference type="PANTHER" id="PTHR34560">
    <property type="entry name" value="POLYKETIDE CYCLASE/DEHYDRASE/LIPID TRANSPORT SUPERFAMILY PROTEIN"/>
    <property type="match status" value="1"/>
</dbReference>
<keyword evidence="2" id="KW-1185">Reference proteome</keyword>
<accession>A0A078AGV8</accession>
<dbReference type="OMA" id="VIMIRSA"/>
<dbReference type="OrthoDB" id="283021at2759"/>
<protein>
    <submittedName>
        <fullName evidence="1">Protein kinase domain protein</fullName>
    </submittedName>
</protein>
<dbReference type="EMBL" id="CCKQ01009967">
    <property type="protein sequence ID" value="CDW81454.1"/>
    <property type="molecule type" value="Genomic_DNA"/>
</dbReference>
<name>A0A078AGV8_STYLE</name>
<dbReference type="InterPro" id="IPR023393">
    <property type="entry name" value="START-like_dom_sf"/>
</dbReference>
<reference evidence="1 2" key="1">
    <citation type="submission" date="2014-06" db="EMBL/GenBank/DDBJ databases">
        <authorList>
            <person name="Swart Estienne"/>
        </authorList>
    </citation>
    <scope>NUCLEOTIDE SEQUENCE [LARGE SCALE GENOMIC DNA]</scope>
    <source>
        <strain evidence="1 2">130c</strain>
    </source>
</reference>
<sequence>MERTGLEQNPELQEEEIFNDEQKAMEPINFEASKQDILKLFYEDEPIQAYNLFKKLKQCIEQDLVQFNDDQSETPEQQMDKFEQSEEMVALKKDFLIIEYFMKELNSDMSSWTRHTDKPDFKIYYRQEQGFKGLTLYLEVEFKSPLMNLFTILAEVDLFQKWIPFTAKSELKGSVSHLRKLAYLKQNFPFPMSAREVYLSACGIALEDQKACILTLSSVEKDSWFGTSIQRDPKCVYMDIHKAFIYAKALDKNTSVLKMIQNVDPHLDYIPQALINFGMKNLIGVFIGQIRKRCENLPEEYLKLMEEKKEFYDEIYRKVCAVSQESVL</sequence>
<dbReference type="PANTHER" id="PTHR34560:SF1">
    <property type="entry name" value="START DOMAIN-CONTAINING PROTEIN"/>
    <property type="match status" value="1"/>
</dbReference>
<dbReference type="SUPFAM" id="SSF55961">
    <property type="entry name" value="Bet v1-like"/>
    <property type="match status" value="1"/>
</dbReference>
<dbReference type="Proteomes" id="UP000039865">
    <property type="component" value="Unassembled WGS sequence"/>
</dbReference>
<organism evidence="1 2">
    <name type="scientific">Stylonychia lemnae</name>
    <name type="common">Ciliate</name>
    <dbReference type="NCBI Taxonomy" id="5949"/>
    <lineage>
        <taxon>Eukaryota</taxon>
        <taxon>Sar</taxon>
        <taxon>Alveolata</taxon>
        <taxon>Ciliophora</taxon>
        <taxon>Intramacronucleata</taxon>
        <taxon>Spirotrichea</taxon>
        <taxon>Stichotrichia</taxon>
        <taxon>Sporadotrichida</taxon>
        <taxon>Oxytrichidae</taxon>
        <taxon>Stylonychinae</taxon>
        <taxon>Stylonychia</taxon>
    </lineage>
</organism>
<proteinExistence type="predicted"/>
<dbReference type="InParanoid" id="A0A078AGV8"/>
<keyword evidence="1" id="KW-0418">Kinase</keyword>